<gene>
    <name evidence="2" type="ORF">BIY37_08400</name>
</gene>
<evidence type="ECO:0000313" key="3">
    <source>
        <dbReference type="Proteomes" id="UP000242219"/>
    </source>
</evidence>
<accession>A0A1V6LZC8</accession>
<evidence type="ECO:0000256" key="1">
    <source>
        <dbReference type="SAM" id="Coils"/>
    </source>
</evidence>
<dbReference type="AlphaFoldDB" id="A0A1V6LZC8"/>
<feature type="coiled-coil region" evidence="1">
    <location>
        <begin position="67"/>
        <end position="94"/>
    </location>
</feature>
<evidence type="ECO:0000313" key="2">
    <source>
        <dbReference type="EMBL" id="OQD45446.1"/>
    </source>
</evidence>
<reference evidence="2 3" key="1">
    <citation type="journal article" date="2016" name="Genome Announc.">
        <title>Draft Genome Sequence of the Anaerobic Ammonium-Oxidizing Bacterium 'Candidatus Brocadia sp. 40'.</title>
        <authorList>
            <person name="Ali M."/>
            <person name="Haroon M.F."/>
            <person name="Narita Y."/>
            <person name="Zhang L."/>
            <person name="Rangel Shaw D."/>
            <person name="Okabe S."/>
            <person name="Saikaly P.E."/>
        </authorList>
    </citation>
    <scope>NUCLEOTIDE SEQUENCE [LARGE SCALE GENOMIC DNA]</scope>
    <source>
        <strain evidence="2 3">40</strain>
    </source>
</reference>
<dbReference type="EMBL" id="MJUW02000088">
    <property type="protein sequence ID" value="OQD45446.1"/>
    <property type="molecule type" value="Genomic_DNA"/>
</dbReference>
<protein>
    <submittedName>
        <fullName evidence="2">Uncharacterized protein</fullName>
    </submittedName>
</protein>
<dbReference type="RefSeq" id="WP_070067378.1">
    <property type="nucleotide sequence ID" value="NZ_MJUW02000088.1"/>
</dbReference>
<organism evidence="2 3">
    <name type="scientific">Candidatus Brocadia sapporoensis</name>
    <dbReference type="NCBI Taxonomy" id="392547"/>
    <lineage>
        <taxon>Bacteria</taxon>
        <taxon>Pseudomonadati</taxon>
        <taxon>Planctomycetota</taxon>
        <taxon>Candidatus Brocadiia</taxon>
        <taxon>Candidatus Brocadiales</taxon>
        <taxon>Candidatus Brocadiaceae</taxon>
        <taxon>Candidatus Brocadia</taxon>
    </lineage>
</organism>
<comment type="caution">
    <text evidence="2">The sequence shown here is derived from an EMBL/GenBank/DDBJ whole genome shotgun (WGS) entry which is preliminary data.</text>
</comment>
<keyword evidence="3" id="KW-1185">Reference proteome</keyword>
<dbReference type="Proteomes" id="UP000242219">
    <property type="component" value="Unassembled WGS sequence"/>
</dbReference>
<name>A0A1V6LZC8_9BACT</name>
<keyword evidence="1" id="KW-0175">Coiled coil</keyword>
<sequence length="118" mass="13720">MAKEGKKEFTQQEIRDLFGELYKALDDAYWSATTIVDKDRIRGVQEGVFDILTELNRAHIQSNTEKFKELVSKVDNVNKRLDTLKADIDKIVQRIEVAVRMTKIIDKVLTEAVKYFKI</sequence>
<proteinExistence type="predicted"/>